<feature type="non-terminal residue" evidence="4">
    <location>
        <position position="315"/>
    </location>
</feature>
<keyword evidence="1" id="KW-0217">Developmental protein</keyword>
<dbReference type="Gene3D" id="6.10.140.390">
    <property type="match status" value="1"/>
</dbReference>
<feature type="compositionally biased region" description="Basic and acidic residues" evidence="3">
    <location>
        <begin position="177"/>
        <end position="186"/>
    </location>
</feature>
<feature type="compositionally biased region" description="Low complexity" evidence="3">
    <location>
        <begin position="107"/>
        <end position="138"/>
    </location>
</feature>
<feature type="compositionally biased region" description="Basic residues" evidence="3">
    <location>
        <begin position="157"/>
        <end position="167"/>
    </location>
</feature>
<feature type="region of interest" description="Disordered" evidence="3">
    <location>
        <begin position="1"/>
        <end position="315"/>
    </location>
</feature>
<accession>A0A0B6ZCG9</accession>
<reference evidence="4" key="1">
    <citation type="submission" date="2014-12" db="EMBL/GenBank/DDBJ databases">
        <title>Insight into the proteome of Arion vulgaris.</title>
        <authorList>
            <person name="Aradska J."/>
            <person name="Bulat T."/>
            <person name="Smidak R."/>
            <person name="Sarate P."/>
            <person name="Gangsoo J."/>
            <person name="Sialana F."/>
            <person name="Bilban M."/>
            <person name="Lubec G."/>
        </authorList>
    </citation>
    <scope>NUCLEOTIDE SEQUENCE</scope>
    <source>
        <tissue evidence="4">Skin</tissue>
    </source>
</reference>
<feature type="compositionally biased region" description="Basic and acidic residues" evidence="3">
    <location>
        <begin position="141"/>
        <end position="156"/>
    </location>
</feature>
<feature type="compositionally biased region" description="Polar residues" evidence="3">
    <location>
        <begin position="78"/>
        <end position="88"/>
    </location>
</feature>
<protein>
    <submittedName>
        <fullName evidence="4">Uncharacterized protein</fullName>
    </submittedName>
</protein>
<proteinExistence type="predicted"/>
<feature type="non-terminal residue" evidence="4">
    <location>
        <position position="1"/>
    </location>
</feature>
<dbReference type="CDD" id="cd21930">
    <property type="entry name" value="IPD_PPP1R12"/>
    <property type="match status" value="1"/>
</dbReference>
<feature type="compositionally biased region" description="Polar residues" evidence="3">
    <location>
        <begin position="304"/>
        <end position="315"/>
    </location>
</feature>
<gene>
    <name evidence="4" type="primary">ORF54961</name>
</gene>
<dbReference type="GO" id="GO:0004857">
    <property type="term" value="F:enzyme inhibitor activity"/>
    <property type="evidence" value="ECO:0007669"/>
    <property type="project" value="TreeGrafter"/>
</dbReference>
<feature type="compositionally biased region" description="Basic and acidic residues" evidence="3">
    <location>
        <begin position="89"/>
        <end position="106"/>
    </location>
</feature>
<keyword evidence="2" id="KW-0677">Repeat</keyword>
<dbReference type="InterPro" id="IPR051226">
    <property type="entry name" value="PP1_Regulatory_Subunit"/>
</dbReference>
<feature type="compositionally biased region" description="Low complexity" evidence="3">
    <location>
        <begin position="17"/>
        <end position="36"/>
    </location>
</feature>
<dbReference type="PANTHER" id="PTHR24179">
    <property type="entry name" value="PROTEIN PHOSPHATASE 1 REGULATORY SUBUNIT 12"/>
    <property type="match status" value="1"/>
</dbReference>
<sequence>VSQQSQLQDRLAQVRVSSAGSSTSTTVTASPTIRTTTDSDTKSTDSNTSDQPYTGYRSPFASRSNNYIPFYMQRQMREAQSGTNSLGNSDDKPASHDSVHLRDHASDSGISTTTSSSTPILSPASASPTNTTAATNSAFRRSYEPPKRDEETETQRKARAKHARQTRRSTQGVSLEDIEKAEESLSRNKTSLNTSTTPVQVSSTPNSAIAKDTISVGNEEPSKTARIPTVSIASTVSSTAAGSDPGSKEDRSVTSGYRRWTAEDKTDSLDASSIRGSYRRSRLDRDLSSSTGTSDVTVAYVPRSQRTSVLPSGDN</sequence>
<dbReference type="PANTHER" id="PTHR24179:SF21">
    <property type="entry name" value="MYOSIN BINDING SUBUNIT, ISOFORM O"/>
    <property type="match status" value="1"/>
</dbReference>
<dbReference type="EMBL" id="HACG01018555">
    <property type="protein sequence ID" value="CEK65420.1"/>
    <property type="molecule type" value="Transcribed_RNA"/>
</dbReference>
<feature type="compositionally biased region" description="Low complexity" evidence="3">
    <location>
        <begin position="229"/>
        <end position="243"/>
    </location>
</feature>
<organism evidence="4">
    <name type="scientific">Arion vulgaris</name>
    <dbReference type="NCBI Taxonomy" id="1028688"/>
    <lineage>
        <taxon>Eukaryota</taxon>
        <taxon>Metazoa</taxon>
        <taxon>Spiralia</taxon>
        <taxon>Lophotrochozoa</taxon>
        <taxon>Mollusca</taxon>
        <taxon>Gastropoda</taxon>
        <taxon>Heterobranchia</taxon>
        <taxon>Euthyneura</taxon>
        <taxon>Panpulmonata</taxon>
        <taxon>Eupulmonata</taxon>
        <taxon>Stylommatophora</taxon>
        <taxon>Helicina</taxon>
        <taxon>Arionoidea</taxon>
        <taxon>Arionidae</taxon>
        <taxon>Arion</taxon>
    </lineage>
</organism>
<evidence type="ECO:0000256" key="3">
    <source>
        <dbReference type="SAM" id="MobiDB-lite"/>
    </source>
</evidence>
<feature type="compositionally biased region" description="Low complexity" evidence="3">
    <location>
        <begin position="193"/>
        <end position="207"/>
    </location>
</feature>
<name>A0A0B6ZCG9_9EUPU</name>
<dbReference type="GO" id="GO:0005737">
    <property type="term" value="C:cytoplasm"/>
    <property type="evidence" value="ECO:0007669"/>
    <property type="project" value="TreeGrafter"/>
</dbReference>
<evidence type="ECO:0000313" key="4">
    <source>
        <dbReference type="EMBL" id="CEK65420.1"/>
    </source>
</evidence>
<dbReference type="GO" id="GO:0019208">
    <property type="term" value="F:phosphatase regulator activity"/>
    <property type="evidence" value="ECO:0007669"/>
    <property type="project" value="TreeGrafter"/>
</dbReference>
<evidence type="ECO:0000256" key="2">
    <source>
        <dbReference type="ARBA" id="ARBA00022737"/>
    </source>
</evidence>
<evidence type="ECO:0000256" key="1">
    <source>
        <dbReference type="ARBA" id="ARBA00022473"/>
    </source>
</evidence>
<dbReference type="AlphaFoldDB" id="A0A0B6ZCG9"/>